<feature type="compositionally biased region" description="Polar residues" evidence="1">
    <location>
        <begin position="297"/>
        <end position="307"/>
    </location>
</feature>
<keyword evidence="4" id="KW-1185">Reference proteome</keyword>
<feature type="region of interest" description="Disordered" evidence="1">
    <location>
        <begin position="285"/>
        <end position="307"/>
    </location>
</feature>
<keyword evidence="2" id="KW-1133">Transmembrane helix</keyword>
<feature type="compositionally biased region" description="Low complexity" evidence="1">
    <location>
        <begin position="286"/>
        <end position="296"/>
    </location>
</feature>
<evidence type="ECO:0000256" key="1">
    <source>
        <dbReference type="SAM" id="MobiDB-lite"/>
    </source>
</evidence>
<evidence type="ECO:0000313" key="3">
    <source>
        <dbReference type="EMBL" id="KAI1711873.1"/>
    </source>
</evidence>
<feature type="compositionally biased region" description="Polar residues" evidence="1">
    <location>
        <begin position="77"/>
        <end position="94"/>
    </location>
</feature>
<evidence type="ECO:0000256" key="2">
    <source>
        <dbReference type="SAM" id="Phobius"/>
    </source>
</evidence>
<feature type="compositionally biased region" description="Basic and acidic residues" evidence="1">
    <location>
        <begin position="145"/>
        <end position="154"/>
    </location>
</feature>
<name>A0AAD4R5Z6_9BILA</name>
<feature type="region of interest" description="Disordered" evidence="1">
    <location>
        <begin position="55"/>
        <end position="166"/>
    </location>
</feature>
<organism evidence="3 4">
    <name type="scientific">Ditylenchus destructor</name>
    <dbReference type="NCBI Taxonomy" id="166010"/>
    <lineage>
        <taxon>Eukaryota</taxon>
        <taxon>Metazoa</taxon>
        <taxon>Ecdysozoa</taxon>
        <taxon>Nematoda</taxon>
        <taxon>Chromadorea</taxon>
        <taxon>Rhabditida</taxon>
        <taxon>Tylenchina</taxon>
        <taxon>Tylenchomorpha</taxon>
        <taxon>Sphaerularioidea</taxon>
        <taxon>Anguinidae</taxon>
        <taxon>Anguininae</taxon>
        <taxon>Ditylenchus</taxon>
    </lineage>
</organism>
<evidence type="ECO:0000313" key="4">
    <source>
        <dbReference type="Proteomes" id="UP001201812"/>
    </source>
</evidence>
<protein>
    <submittedName>
        <fullName evidence="3">Uncharacterized protein</fullName>
    </submittedName>
</protein>
<keyword evidence="2" id="KW-0472">Membrane</keyword>
<feature type="compositionally biased region" description="Basic residues" evidence="1">
    <location>
        <begin position="55"/>
        <end position="76"/>
    </location>
</feature>
<feature type="compositionally biased region" description="Polar residues" evidence="1">
    <location>
        <begin position="119"/>
        <end position="143"/>
    </location>
</feature>
<feature type="transmembrane region" description="Helical" evidence="2">
    <location>
        <begin position="12"/>
        <end position="41"/>
    </location>
</feature>
<dbReference type="EMBL" id="JAKKPZ010000020">
    <property type="protein sequence ID" value="KAI1711873.1"/>
    <property type="molecule type" value="Genomic_DNA"/>
</dbReference>
<reference evidence="3" key="1">
    <citation type="submission" date="2022-01" db="EMBL/GenBank/DDBJ databases">
        <title>Genome Sequence Resource for Two Populations of Ditylenchus destructor, the Migratory Endoparasitic Phytonematode.</title>
        <authorList>
            <person name="Zhang H."/>
            <person name="Lin R."/>
            <person name="Xie B."/>
        </authorList>
    </citation>
    <scope>NUCLEOTIDE SEQUENCE</scope>
    <source>
        <strain evidence="3">BazhouSP</strain>
    </source>
</reference>
<sequence length="348" mass="37771">MSTRMGLVSSLHVLVVVLSVLVVILFFATIAECIGTIIWIIQFCSARKKRVAIHNGKKARKQAGHEKVKHKMKGKTSLKSINSNLEKRSQSGSLQKGVKESSTTSTSSMKAPLPHHSRSISLSRPDSAQQSMSGHGMNVTNGSCKEGDTKEVPPNDRTFPGNLKANDMRINMPDMLEVKSAEWEKGAHPNTLVMPKVKSEVSAVHSNSKNETGSYSQLSLDDNAIYFENSNCSSVSTELAYSKLHDKTNNEFGINSRATLGQFEVDGQNIKKGVLHNQLQGRKMISSSNNANNSTSGIESNGKPSNTIDFGQLGQNLDLISVAKPIENAEVDRNANAAVMNFPYGSPV</sequence>
<dbReference type="Proteomes" id="UP001201812">
    <property type="component" value="Unassembled WGS sequence"/>
</dbReference>
<accession>A0AAD4R5Z6</accession>
<keyword evidence="2" id="KW-0812">Transmembrane</keyword>
<gene>
    <name evidence="3" type="ORF">DdX_09833</name>
</gene>
<comment type="caution">
    <text evidence="3">The sequence shown here is derived from an EMBL/GenBank/DDBJ whole genome shotgun (WGS) entry which is preliminary data.</text>
</comment>
<proteinExistence type="predicted"/>
<dbReference type="AlphaFoldDB" id="A0AAD4R5Z6"/>